<dbReference type="SUPFAM" id="SSF50465">
    <property type="entry name" value="EF-Tu/eEF-1alpha/eIF2-gamma C-terminal domain"/>
    <property type="match status" value="1"/>
</dbReference>
<keyword evidence="2" id="KW-0342">GTP-binding</keyword>
<evidence type="ECO:0000256" key="1">
    <source>
        <dbReference type="ARBA" id="ARBA00022741"/>
    </source>
</evidence>
<dbReference type="EMBL" id="KZ451957">
    <property type="protein sequence ID" value="PKA58067.1"/>
    <property type="molecule type" value="Genomic_DNA"/>
</dbReference>
<dbReference type="Pfam" id="PF22594">
    <property type="entry name" value="GTP-eEF1A_C"/>
    <property type="match status" value="1"/>
</dbReference>
<protein>
    <submittedName>
        <fullName evidence="4">Elongation factor 1-alpha</fullName>
    </submittedName>
</protein>
<dbReference type="PANTHER" id="PTHR44830:SF1">
    <property type="entry name" value="TR-TYPE G DOMAIN-CONTAINING PROTEIN"/>
    <property type="match status" value="1"/>
</dbReference>
<reference evidence="4 5" key="1">
    <citation type="journal article" date="2017" name="Nature">
        <title>The Apostasia genome and the evolution of orchids.</title>
        <authorList>
            <person name="Zhang G.Q."/>
            <person name="Liu K.W."/>
            <person name="Li Z."/>
            <person name="Lohaus R."/>
            <person name="Hsiao Y.Y."/>
            <person name="Niu S.C."/>
            <person name="Wang J.Y."/>
            <person name="Lin Y.C."/>
            <person name="Xu Q."/>
            <person name="Chen L.J."/>
            <person name="Yoshida K."/>
            <person name="Fujiwara S."/>
            <person name="Wang Z.W."/>
            <person name="Zhang Y.Q."/>
            <person name="Mitsuda N."/>
            <person name="Wang M."/>
            <person name="Liu G.H."/>
            <person name="Pecoraro L."/>
            <person name="Huang H.X."/>
            <person name="Xiao X.J."/>
            <person name="Lin M."/>
            <person name="Wu X.Y."/>
            <person name="Wu W.L."/>
            <person name="Chen Y.Y."/>
            <person name="Chang S.B."/>
            <person name="Sakamoto S."/>
            <person name="Ohme-Takagi M."/>
            <person name="Yagi M."/>
            <person name="Zeng S.J."/>
            <person name="Shen C.Y."/>
            <person name="Yeh C.M."/>
            <person name="Luo Y.B."/>
            <person name="Tsai W.C."/>
            <person name="Van de Peer Y."/>
            <person name="Liu Z.J."/>
        </authorList>
    </citation>
    <scope>NUCLEOTIDE SEQUENCE [LARGE SCALE GENOMIC DNA]</scope>
    <source>
        <strain evidence="5">cv. Shenzhen</strain>
        <tissue evidence="4">Stem</tissue>
    </source>
</reference>
<sequence length="73" mass="8388">MVIDAGFVKMIPTKPMVVETFSEYPPLRRFTVRDMKQTVAICVIKNEEKDDPSGAKIILIVQLDKPFIKLEQH</sequence>
<keyword evidence="1" id="KW-0547">Nucleotide-binding</keyword>
<dbReference type="Gene3D" id="2.40.30.10">
    <property type="entry name" value="Translation factors"/>
    <property type="match status" value="1"/>
</dbReference>
<proteinExistence type="predicted"/>
<evidence type="ECO:0000313" key="5">
    <source>
        <dbReference type="Proteomes" id="UP000236161"/>
    </source>
</evidence>
<keyword evidence="5" id="KW-1185">Reference proteome</keyword>
<keyword evidence="4" id="KW-0648">Protein biosynthesis</keyword>
<dbReference type="InterPro" id="IPR054696">
    <property type="entry name" value="GTP-eEF1A_C"/>
</dbReference>
<dbReference type="Proteomes" id="UP000236161">
    <property type="component" value="Unassembled WGS sequence"/>
</dbReference>
<name>A0A2I0AR88_9ASPA</name>
<organism evidence="4 5">
    <name type="scientific">Apostasia shenzhenica</name>
    <dbReference type="NCBI Taxonomy" id="1088818"/>
    <lineage>
        <taxon>Eukaryota</taxon>
        <taxon>Viridiplantae</taxon>
        <taxon>Streptophyta</taxon>
        <taxon>Embryophyta</taxon>
        <taxon>Tracheophyta</taxon>
        <taxon>Spermatophyta</taxon>
        <taxon>Magnoliopsida</taxon>
        <taxon>Liliopsida</taxon>
        <taxon>Asparagales</taxon>
        <taxon>Orchidaceae</taxon>
        <taxon>Apostasioideae</taxon>
        <taxon>Apostasia</taxon>
    </lineage>
</organism>
<evidence type="ECO:0000256" key="2">
    <source>
        <dbReference type="ARBA" id="ARBA00023134"/>
    </source>
</evidence>
<dbReference type="OrthoDB" id="5570111at2759"/>
<dbReference type="STRING" id="1088818.A0A2I0AR88"/>
<accession>A0A2I0AR88</accession>
<feature type="domain" description="GTP-eEF1A C-terminal" evidence="3">
    <location>
        <begin position="4"/>
        <end position="45"/>
    </location>
</feature>
<keyword evidence="4" id="KW-0251">Elongation factor</keyword>
<dbReference type="GO" id="GO:0005525">
    <property type="term" value="F:GTP binding"/>
    <property type="evidence" value="ECO:0007669"/>
    <property type="project" value="UniProtKB-KW"/>
</dbReference>
<gene>
    <name evidence="4" type="primary">TEFS1</name>
    <name evidence="4" type="ORF">AXF42_Ash019293</name>
</gene>
<dbReference type="PANTHER" id="PTHR44830">
    <property type="entry name" value="ELONGATION FACTOR 1 ALPHA"/>
    <property type="match status" value="1"/>
</dbReference>
<dbReference type="AlphaFoldDB" id="A0A2I0AR88"/>
<evidence type="ECO:0000259" key="3">
    <source>
        <dbReference type="Pfam" id="PF22594"/>
    </source>
</evidence>
<evidence type="ECO:0000313" key="4">
    <source>
        <dbReference type="EMBL" id="PKA58067.1"/>
    </source>
</evidence>
<dbReference type="InterPro" id="IPR009001">
    <property type="entry name" value="Transl_elong_EF1A/Init_IF2_C"/>
</dbReference>
<dbReference type="GO" id="GO:0003746">
    <property type="term" value="F:translation elongation factor activity"/>
    <property type="evidence" value="ECO:0007669"/>
    <property type="project" value="UniProtKB-KW"/>
</dbReference>